<dbReference type="AlphaFoldDB" id="A0A0F9XQ07"/>
<comment type="caution">
    <text evidence="1">The sequence shown here is derived from an EMBL/GenBank/DDBJ whole genome shotgun (WGS) entry which is preliminary data.</text>
</comment>
<evidence type="ECO:0000313" key="1">
    <source>
        <dbReference type="EMBL" id="KKN94438.1"/>
    </source>
</evidence>
<reference evidence="1" key="1">
    <citation type="journal article" date="2015" name="Nature">
        <title>Complex archaea that bridge the gap between prokaryotes and eukaryotes.</title>
        <authorList>
            <person name="Spang A."/>
            <person name="Saw J.H."/>
            <person name="Jorgensen S.L."/>
            <person name="Zaremba-Niedzwiedzka K."/>
            <person name="Martijn J."/>
            <person name="Lind A.E."/>
            <person name="van Eijk R."/>
            <person name="Schleper C."/>
            <person name="Guy L."/>
            <person name="Ettema T.J."/>
        </authorList>
    </citation>
    <scope>NUCLEOTIDE SEQUENCE</scope>
</reference>
<proteinExistence type="predicted"/>
<protein>
    <submittedName>
        <fullName evidence="1">Uncharacterized protein</fullName>
    </submittedName>
</protein>
<accession>A0A0F9XQ07</accession>
<dbReference type="EMBL" id="LAZR01000078">
    <property type="protein sequence ID" value="KKN94438.1"/>
    <property type="molecule type" value="Genomic_DNA"/>
</dbReference>
<gene>
    <name evidence="1" type="ORF">LCGC14_0187850</name>
</gene>
<sequence>MTPLIEPYVVSDTFASGLASVEEIEPGIYRMTLYANQTSALDGSKERVVVEKTVVSRATLDAIAAAAAMVSDDGPTQIRPMSNTVN</sequence>
<name>A0A0F9XQ07_9ZZZZ</name>
<organism evidence="1">
    <name type="scientific">marine sediment metagenome</name>
    <dbReference type="NCBI Taxonomy" id="412755"/>
    <lineage>
        <taxon>unclassified sequences</taxon>
        <taxon>metagenomes</taxon>
        <taxon>ecological metagenomes</taxon>
    </lineage>
</organism>